<dbReference type="RefSeq" id="WP_106165453.1">
    <property type="nucleotide sequence ID" value="NZ_PVUF01000022.1"/>
</dbReference>
<dbReference type="SMART" id="SM00849">
    <property type="entry name" value="Lactamase_B"/>
    <property type="match status" value="1"/>
</dbReference>
<dbReference type="OrthoDB" id="9773738at2"/>
<dbReference type="SUPFAM" id="SSF56281">
    <property type="entry name" value="Metallo-hydrolase/oxidoreductase"/>
    <property type="match status" value="1"/>
</dbReference>
<dbReference type="AlphaFoldDB" id="A0A2T1A7T4"/>
<feature type="domain" description="Metallo-beta-lactamase" evidence="6">
    <location>
        <begin position="30"/>
        <end position="255"/>
    </location>
</feature>
<comment type="similarity">
    <text evidence="2">Belongs to the metallo-beta-lactamase superfamily.</text>
</comment>
<sequence length="261" mass="28090">MLRVTTLRIGSCRAPAVAAGLPDRGKVILPALATLIETKTQTLLFDCGYGASFYDATDNFPARAYRIATPMTLPPQERLTAQLNRPPDLVILSHMHGDHVAGLLDLPDDIPVLASMEAIDHLSGLSSALTATLAACPPLLRDGVLARNPRPIDERPQVETGLPEFPRGHDVLGTGEAIAIALPGHGVGQIGLWLPNARHFLIADAAYARSALRDGKLPPWPVLARLGNARAYRQTFARLRALMRARPDITLVPSHCREAAP</sequence>
<keyword evidence="3" id="KW-0479">Metal-binding</keyword>
<dbReference type="Pfam" id="PF00753">
    <property type="entry name" value="Lactamase_B"/>
    <property type="match status" value="1"/>
</dbReference>
<dbReference type="EMBL" id="PVUF01000022">
    <property type="protein sequence ID" value="PRZ44614.1"/>
    <property type="molecule type" value="Genomic_DNA"/>
</dbReference>
<dbReference type="InterPro" id="IPR051013">
    <property type="entry name" value="MBL_superfamily_lactonases"/>
</dbReference>
<dbReference type="PANTHER" id="PTHR42978">
    <property type="entry name" value="QUORUM-QUENCHING LACTONASE YTNP-RELATED-RELATED"/>
    <property type="match status" value="1"/>
</dbReference>
<dbReference type="Gene3D" id="3.60.15.10">
    <property type="entry name" value="Ribonuclease Z/Hydroxyacylglutathione hydrolase-like"/>
    <property type="match status" value="1"/>
</dbReference>
<dbReference type="GO" id="GO:0016787">
    <property type="term" value="F:hydrolase activity"/>
    <property type="evidence" value="ECO:0007669"/>
    <property type="project" value="UniProtKB-KW"/>
</dbReference>
<evidence type="ECO:0000256" key="3">
    <source>
        <dbReference type="ARBA" id="ARBA00022723"/>
    </source>
</evidence>
<comment type="cofactor">
    <cofactor evidence="1">
        <name>Zn(2+)</name>
        <dbReference type="ChEBI" id="CHEBI:29105"/>
    </cofactor>
</comment>
<evidence type="ECO:0000313" key="7">
    <source>
        <dbReference type="EMBL" id="PRZ44614.1"/>
    </source>
</evidence>
<name>A0A2T1A7T4_TRISK</name>
<evidence type="ECO:0000256" key="2">
    <source>
        <dbReference type="ARBA" id="ARBA00007749"/>
    </source>
</evidence>
<evidence type="ECO:0000259" key="6">
    <source>
        <dbReference type="SMART" id="SM00849"/>
    </source>
</evidence>
<proteinExistence type="inferred from homology"/>
<keyword evidence="5" id="KW-0862">Zinc</keyword>
<accession>A0A2T1A7T4</accession>
<organism evidence="7 8">
    <name type="scientific">Tritonibacter scottomollicae</name>
    <name type="common">Epibacterium scottomollicae</name>
    <dbReference type="NCBI Taxonomy" id="483013"/>
    <lineage>
        <taxon>Bacteria</taxon>
        <taxon>Pseudomonadati</taxon>
        <taxon>Pseudomonadota</taxon>
        <taxon>Alphaproteobacteria</taxon>
        <taxon>Rhodobacterales</taxon>
        <taxon>Paracoccaceae</taxon>
        <taxon>Tritonibacter</taxon>
    </lineage>
</organism>
<evidence type="ECO:0000256" key="4">
    <source>
        <dbReference type="ARBA" id="ARBA00022801"/>
    </source>
</evidence>
<dbReference type="GO" id="GO:0046872">
    <property type="term" value="F:metal ion binding"/>
    <property type="evidence" value="ECO:0007669"/>
    <property type="project" value="UniProtKB-KW"/>
</dbReference>
<evidence type="ECO:0000313" key="8">
    <source>
        <dbReference type="Proteomes" id="UP000237718"/>
    </source>
</evidence>
<evidence type="ECO:0000256" key="1">
    <source>
        <dbReference type="ARBA" id="ARBA00001947"/>
    </source>
</evidence>
<dbReference type="InterPro" id="IPR036866">
    <property type="entry name" value="RibonucZ/Hydroxyglut_hydro"/>
</dbReference>
<dbReference type="InterPro" id="IPR001279">
    <property type="entry name" value="Metallo-B-lactamas"/>
</dbReference>
<gene>
    <name evidence="7" type="ORF">CLV89_12214</name>
</gene>
<comment type="caution">
    <text evidence="7">The sequence shown here is derived from an EMBL/GenBank/DDBJ whole genome shotgun (WGS) entry which is preliminary data.</text>
</comment>
<evidence type="ECO:0000256" key="5">
    <source>
        <dbReference type="ARBA" id="ARBA00022833"/>
    </source>
</evidence>
<protein>
    <submittedName>
        <fullName evidence="7">Metallo-beta-lactamase superfamily protein</fullName>
    </submittedName>
</protein>
<dbReference type="PANTHER" id="PTHR42978:SF2">
    <property type="entry name" value="102 KBASES UNSTABLE REGION: FROM 1 TO 119443"/>
    <property type="match status" value="1"/>
</dbReference>
<dbReference type="Proteomes" id="UP000237718">
    <property type="component" value="Unassembled WGS sequence"/>
</dbReference>
<keyword evidence="4" id="KW-0378">Hydrolase</keyword>
<reference evidence="7 8" key="1">
    <citation type="submission" date="2018-03" db="EMBL/GenBank/DDBJ databases">
        <title>Genomic Encyclopedia of Archaeal and Bacterial Type Strains, Phase II (KMG-II): from individual species to whole genera.</title>
        <authorList>
            <person name="Goeker M."/>
        </authorList>
    </citation>
    <scope>NUCLEOTIDE SEQUENCE [LARGE SCALE GENOMIC DNA]</scope>
    <source>
        <strain evidence="7 8">DSM 25328</strain>
    </source>
</reference>